<evidence type="ECO:0000313" key="4">
    <source>
        <dbReference type="EMBL" id="TDM17388.1"/>
    </source>
</evidence>
<comment type="caution">
    <text evidence="4">The sequence shown here is derived from an EMBL/GenBank/DDBJ whole genome shotgun (WGS) entry which is preliminary data.</text>
</comment>
<evidence type="ECO:0000259" key="3">
    <source>
        <dbReference type="PROSITE" id="PS51186"/>
    </source>
</evidence>
<dbReference type="Proteomes" id="UP000294865">
    <property type="component" value="Unassembled WGS sequence"/>
</dbReference>
<reference evidence="4 5" key="1">
    <citation type="submission" date="2019-01" db="EMBL/GenBank/DDBJ databases">
        <title>Draft genome sequences of Macrococcus caseolyticus, Macrococcus canis, Macrococcus bohemicus and Macrococcus goetzii.</title>
        <authorList>
            <person name="Mazhar S."/>
            <person name="Altermann E."/>
            <person name="Hill C."/>
            <person name="Mcauliffe O."/>
        </authorList>
    </citation>
    <scope>NUCLEOTIDE SEQUENCE [LARGE SCALE GENOMIC DNA]</scope>
    <source>
        <strain evidence="4 5">DPC7162</strain>
    </source>
</reference>
<dbReference type="GO" id="GO:0016747">
    <property type="term" value="F:acyltransferase activity, transferring groups other than amino-acyl groups"/>
    <property type="evidence" value="ECO:0007669"/>
    <property type="project" value="InterPro"/>
</dbReference>
<feature type="domain" description="N-acetyltransferase" evidence="3">
    <location>
        <begin position="65"/>
        <end position="208"/>
    </location>
</feature>
<dbReference type="SUPFAM" id="SSF55729">
    <property type="entry name" value="Acyl-CoA N-acyltransferases (Nat)"/>
    <property type="match status" value="1"/>
</dbReference>
<dbReference type="EMBL" id="SDQG01000002">
    <property type="protein sequence ID" value="TDM17388.1"/>
    <property type="molecule type" value="Genomic_DNA"/>
</dbReference>
<dbReference type="InterPro" id="IPR016181">
    <property type="entry name" value="Acyl_CoA_acyltransferase"/>
</dbReference>
<dbReference type="Gene3D" id="3.40.630.30">
    <property type="match status" value="1"/>
</dbReference>
<evidence type="ECO:0000256" key="2">
    <source>
        <dbReference type="ARBA" id="ARBA00023315"/>
    </source>
</evidence>
<dbReference type="Pfam" id="PF00583">
    <property type="entry name" value="Acetyltransf_1"/>
    <property type="match status" value="1"/>
</dbReference>
<name>A0A4R6C647_9STAP</name>
<evidence type="ECO:0000256" key="1">
    <source>
        <dbReference type="ARBA" id="ARBA00022679"/>
    </source>
</evidence>
<sequence>MGIVYRGDKVEVVKASKTVDVAGELNFLALGDMCYTMLGTHHDNKIRSYMQSLFEMPGNRFSHDYSYVLMDDQIVMGMMTCLLVKVLNRATLKTIIDIIKLRKLSALKIIVKHPKSLLALMRMREGKENEYHISMIATLPEFQGKCVAKRLIAHAEEMSIEEGFNKLSLTVVKQNEAAFQLYKKLDFNVVGTIDDNTLHLYRMRKLLTVNRED</sequence>
<dbReference type="AlphaFoldDB" id="A0A4R6C647"/>
<dbReference type="PROSITE" id="PS51186">
    <property type="entry name" value="GNAT"/>
    <property type="match status" value="1"/>
</dbReference>
<dbReference type="InterPro" id="IPR000182">
    <property type="entry name" value="GNAT_dom"/>
</dbReference>
<dbReference type="CDD" id="cd04301">
    <property type="entry name" value="NAT_SF"/>
    <property type="match status" value="1"/>
</dbReference>
<proteinExistence type="predicted"/>
<dbReference type="PANTHER" id="PTHR43420">
    <property type="entry name" value="ACETYLTRANSFERASE"/>
    <property type="match status" value="1"/>
</dbReference>
<keyword evidence="2" id="KW-0012">Acyltransferase</keyword>
<dbReference type="InterPro" id="IPR050680">
    <property type="entry name" value="YpeA/RimI_acetyltransf"/>
</dbReference>
<gene>
    <name evidence="4" type="ORF">ETI04_05680</name>
</gene>
<accession>A0A4R6C647</accession>
<protein>
    <submittedName>
        <fullName evidence="4">GNAT family N-acetyltransferase</fullName>
    </submittedName>
</protein>
<organism evidence="4 5">
    <name type="scientific">Macrococcoides canis</name>
    <dbReference type="NCBI Taxonomy" id="1855823"/>
    <lineage>
        <taxon>Bacteria</taxon>
        <taxon>Bacillati</taxon>
        <taxon>Bacillota</taxon>
        <taxon>Bacilli</taxon>
        <taxon>Bacillales</taxon>
        <taxon>Staphylococcaceae</taxon>
        <taxon>Macrococcoides</taxon>
    </lineage>
</organism>
<keyword evidence="1 4" id="KW-0808">Transferase</keyword>
<evidence type="ECO:0000313" key="5">
    <source>
        <dbReference type="Proteomes" id="UP000294865"/>
    </source>
</evidence>